<dbReference type="GO" id="GO:0008168">
    <property type="term" value="F:methyltransferase activity"/>
    <property type="evidence" value="ECO:0007669"/>
    <property type="project" value="TreeGrafter"/>
</dbReference>
<dbReference type="Gene3D" id="3.40.50.150">
    <property type="entry name" value="Vaccinia Virus protein VP39"/>
    <property type="match status" value="1"/>
</dbReference>
<evidence type="ECO:0000313" key="4">
    <source>
        <dbReference type="Proteomes" id="UP000007796"/>
    </source>
</evidence>
<sequence>MCDCSEAAQPDSPGAAAATTHVYAGILNGSAIEAAGSQEGDPDEFERVDGYETGYESGSGESLGSTSATSSIYAHTFEHGRRYHHFKNGRYPLPDDDEEQKREDMKHAMMLELTDGKLFHAPVGDNPQQILDIGTGTGIWAIDVGDRYPGAHVRGIDQTPIQPIWVPPNVDFLVDDCNNDWLARNIDLAHFRFMTIVLQDVPNVLGNCFESLKPGGWVELQELQGEILCDDETMLDDDPLKYVYELGAKAFKLFGMDVLIPQQLEAILRAAGFVNIQCIPKKVPIGVWAQDKTLRLVGLYQKTAISEFLSAMAGRPFEALGIDATARQAIVALARRSLEDTTIHRYMPYYFWYAQKPENFSNSTRGSAPGNTGASLAVSPLADA</sequence>
<reference evidence="3 4" key="1">
    <citation type="journal article" date="2011" name="Proc. Natl. Acad. Sci. U.S.A.">
        <title>Genome and transcriptome analyses of the mountain pine beetle-fungal symbiont Grosmannia clavigera, a lodgepole pine pathogen.</title>
        <authorList>
            <person name="DiGuistini S."/>
            <person name="Wang Y."/>
            <person name="Liao N.Y."/>
            <person name="Taylor G."/>
            <person name="Tanguay P."/>
            <person name="Feau N."/>
            <person name="Henrissat B."/>
            <person name="Chan S.K."/>
            <person name="Hesse-Orce U."/>
            <person name="Alamouti S.M."/>
            <person name="Tsui C.K.M."/>
            <person name="Docking R.T."/>
            <person name="Levasseur A."/>
            <person name="Haridas S."/>
            <person name="Robertson G."/>
            <person name="Birol I."/>
            <person name="Holt R.A."/>
            <person name="Marra M.A."/>
            <person name="Hamelin R.C."/>
            <person name="Hirst M."/>
            <person name="Jones S.J.M."/>
            <person name="Bohlmann J."/>
            <person name="Breuil C."/>
        </authorList>
    </citation>
    <scope>NUCLEOTIDE SEQUENCE [LARGE SCALE GENOMIC DNA]</scope>
    <source>
        <strain evidence="4">kw1407 / UAMH 11150</strain>
    </source>
</reference>
<dbReference type="InterPro" id="IPR029063">
    <property type="entry name" value="SAM-dependent_MTases_sf"/>
</dbReference>
<dbReference type="CDD" id="cd02440">
    <property type="entry name" value="AdoMet_MTases"/>
    <property type="match status" value="1"/>
</dbReference>
<keyword evidence="4" id="KW-1185">Reference proteome</keyword>
<dbReference type="STRING" id="655863.F0XGJ8"/>
<name>F0XGJ8_GROCL</name>
<dbReference type="eggNOG" id="ENOG502S6PS">
    <property type="taxonomic scope" value="Eukaryota"/>
</dbReference>
<evidence type="ECO:0000313" key="3">
    <source>
        <dbReference type="EMBL" id="EFX02944.1"/>
    </source>
</evidence>
<evidence type="ECO:0000256" key="1">
    <source>
        <dbReference type="ARBA" id="ARBA00038158"/>
    </source>
</evidence>
<dbReference type="EMBL" id="GL629769">
    <property type="protein sequence ID" value="EFX02944.1"/>
    <property type="molecule type" value="Genomic_DNA"/>
</dbReference>
<comment type="similarity">
    <text evidence="1">Belongs to the methyltransferase superfamily. LaeA methyltransferase family.</text>
</comment>
<dbReference type="PANTHER" id="PTHR43591">
    <property type="entry name" value="METHYLTRANSFERASE"/>
    <property type="match status" value="1"/>
</dbReference>
<gene>
    <name evidence="3" type="ORF">CMQ_2873</name>
</gene>
<dbReference type="InParanoid" id="F0XGJ8"/>
<dbReference type="Pfam" id="PF13489">
    <property type="entry name" value="Methyltransf_23"/>
    <property type="match status" value="1"/>
</dbReference>
<dbReference type="HOGENOM" id="CLU_010595_7_1_1"/>
<feature type="compositionally biased region" description="Low complexity" evidence="2">
    <location>
        <begin position="51"/>
        <end position="67"/>
    </location>
</feature>
<organism evidence="4">
    <name type="scientific">Grosmannia clavigera (strain kw1407 / UAMH 11150)</name>
    <name type="common">Blue stain fungus</name>
    <name type="synonym">Graphiocladiella clavigera</name>
    <dbReference type="NCBI Taxonomy" id="655863"/>
    <lineage>
        <taxon>Eukaryota</taxon>
        <taxon>Fungi</taxon>
        <taxon>Dikarya</taxon>
        <taxon>Ascomycota</taxon>
        <taxon>Pezizomycotina</taxon>
        <taxon>Sordariomycetes</taxon>
        <taxon>Sordariomycetidae</taxon>
        <taxon>Ophiostomatales</taxon>
        <taxon>Ophiostomataceae</taxon>
        <taxon>Leptographium</taxon>
    </lineage>
</organism>
<dbReference type="Proteomes" id="UP000007796">
    <property type="component" value="Unassembled WGS sequence"/>
</dbReference>
<proteinExistence type="inferred from homology"/>
<feature type="region of interest" description="Disordered" evidence="2">
    <location>
        <begin position="34"/>
        <end position="67"/>
    </location>
</feature>
<accession>F0XGJ8</accession>
<protein>
    <recommendedName>
        <fullName evidence="5">Methyltransferase type 11</fullName>
    </recommendedName>
</protein>
<dbReference type="PANTHER" id="PTHR43591:SF10">
    <property type="entry name" value="ABC TRANSMEMBRANE TYPE-1 DOMAIN-CONTAINING PROTEIN-RELATED"/>
    <property type="match status" value="1"/>
</dbReference>
<dbReference type="SUPFAM" id="SSF53335">
    <property type="entry name" value="S-adenosyl-L-methionine-dependent methyltransferases"/>
    <property type="match status" value="1"/>
</dbReference>
<evidence type="ECO:0008006" key="5">
    <source>
        <dbReference type="Google" id="ProtNLM"/>
    </source>
</evidence>
<dbReference type="GeneID" id="25975910"/>
<dbReference type="RefSeq" id="XP_014172426.1">
    <property type="nucleotide sequence ID" value="XM_014316951.1"/>
</dbReference>
<dbReference type="AlphaFoldDB" id="F0XGJ8"/>
<dbReference type="OrthoDB" id="2013972at2759"/>
<evidence type="ECO:0000256" key="2">
    <source>
        <dbReference type="SAM" id="MobiDB-lite"/>
    </source>
</evidence>